<dbReference type="EMBL" id="JMCC02000023">
    <property type="protein sequence ID" value="KIG17556.1"/>
    <property type="molecule type" value="Genomic_DNA"/>
</dbReference>
<dbReference type="InterPro" id="IPR054030">
    <property type="entry name" value="Gp5_Vgr_C"/>
</dbReference>
<name>A0A0C2D2R7_9BACT</name>
<comment type="caution">
    <text evidence="7">The sequence shown here is derived from an EMBL/GenBank/DDBJ whole genome shotgun (WGS) entry which is preliminary data.</text>
</comment>
<dbReference type="Pfam" id="PF04717">
    <property type="entry name" value="Phage_base_V"/>
    <property type="match status" value="1"/>
</dbReference>
<dbReference type="Pfam" id="PF05954">
    <property type="entry name" value="Phage_GPD"/>
    <property type="match status" value="1"/>
</dbReference>
<evidence type="ECO:0000256" key="1">
    <source>
        <dbReference type="ARBA" id="ARBA00004613"/>
    </source>
</evidence>
<dbReference type="InterPro" id="IPR006533">
    <property type="entry name" value="T6SS_Vgr_RhsGE"/>
</dbReference>
<feature type="domain" description="Gp5/Type VI secretion system Vgr C-terminal trimerisation" evidence="6">
    <location>
        <begin position="480"/>
        <end position="584"/>
    </location>
</feature>
<evidence type="ECO:0000256" key="2">
    <source>
        <dbReference type="ARBA" id="ARBA00005558"/>
    </source>
</evidence>
<feature type="region of interest" description="Disordered" evidence="4">
    <location>
        <begin position="370"/>
        <end position="390"/>
    </location>
</feature>
<dbReference type="Gene3D" id="3.55.50.10">
    <property type="entry name" value="Baseplate protein-like domains"/>
    <property type="match status" value="1"/>
</dbReference>
<evidence type="ECO:0000259" key="6">
    <source>
        <dbReference type="Pfam" id="PF22178"/>
    </source>
</evidence>
<accession>A0A0C2D2R7</accession>
<evidence type="ECO:0000313" key="8">
    <source>
        <dbReference type="Proteomes" id="UP000031599"/>
    </source>
</evidence>
<dbReference type="Pfam" id="PF22178">
    <property type="entry name" value="Gp5_trimer_C"/>
    <property type="match status" value="1"/>
</dbReference>
<organism evidence="7 8">
    <name type="scientific">Enhygromyxa salina</name>
    <dbReference type="NCBI Taxonomy" id="215803"/>
    <lineage>
        <taxon>Bacteria</taxon>
        <taxon>Pseudomonadati</taxon>
        <taxon>Myxococcota</taxon>
        <taxon>Polyangia</taxon>
        <taxon>Nannocystales</taxon>
        <taxon>Nannocystaceae</taxon>
        <taxon>Enhygromyxa</taxon>
    </lineage>
</organism>
<dbReference type="Proteomes" id="UP000031599">
    <property type="component" value="Unassembled WGS sequence"/>
</dbReference>
<comment type="similarity">
    <text evidence="2">Belongs to the VgrG protein family.</text>
</comment>
<keyword evidence="3" id="KW-0964">Secreted</keyword>
<dbReference type="NCBIfam" id="TIGR01646">
    <property type="entry name" value="vgr_GE"/>
    <property type="match status" value="1"/>
</dbReference>
<gene>
    <name evidence="7" type="ORF">DB30_03257</name>
</gene>
<proteinExistence type="inferred from homology"/>
<dbReference type="Gene3D" id="2.30.110.50">
    <property type="match status" value="1"/>
</dbReference>
<evidence type="ECO:0000313" key="7">
    <source>
        <dbReference type="EMBL" id="KIG17556.1"/>
    </source>
</evidence>
<dbReference type="NCBIfam" id="TIGR03361">
    <property type="entry name" value="VI_Rhs_Vgr"/>
    <property type="match status" value="1"/>
</dbReference>
<sequence length="708" mass="77850">MPERLSPVSYELSLSDHAEATWQVTRVSITEALNEPYRAVIDARTEAEHFDTDTLLGCDAALTLARGQGQGQGRAVCGLVSRIDFLGVGDPHLMLRFHVVPAAAVLRRSVNSRIWQQIETIEIIEQVLGAGLGDYGRELDRQGIARGHTLRDYCVQYRESDFDFVSRLLEEEGISYEFIHEAKTKLERLTLRDANGQYAELESDHGGAELPIITSNPGEADVESIQEFEWSTELGSTSVLRRDFDWQTPRHLLSAHSEGTDDRGRDRRVFAHGTRRFIKDELEERAKDQRLAAALGARVARGRSNVTAMRPGLRFRVMGHYRLDLEQEYLVTHVRHSGAEVNVSTAGTAGEAYMNEFECVPFDAPIRPAAKTPKPREYGPQTAIVTGPESEDIHTDELGRIHVQFYWQEHPSYAANASCWVRCSQSWAGMGWGAQFIPRIGMEVVVEFLEGNPDRPLVTGCVYNTEHTPPFALPDHKTQSGWRSESSPGGGGSNELRFEDAAGDEEIYLHGEKDWTIEIENDRRETIGHDESFSIGHDQTGQIGNNQTLTVACNQVETIGLSRTDAIGASALETVGVAKSVIVGTVLDERIGTNRSTAIGEDHTVSVGGDATETVAGDKSVASNKLTVESADAMSVTSAKTYSLEVTDRLTIKGDEKVIVEAAEEMVFKCGDASITLKKDGKIQIKGKDVLVKGSGNVVIKGQEVAEN</sequence>
<protein>
    <submittedName>
        <fullName evidence="7">Putative VGR-RELATED protein</fullName>
    </submittedName>
</protein>
<evidence type="ECO:0000256" key="3">
    <source>
        <dbReference type="ARBA" id="ARBA00022525"/>
    </source>
</evidence>
<dbReference type="SUPFAM" id="SSF69255">
    <property type="entry name" value="gp5 N-terminal domain-like"/>
    <property type="match status" value="1"/>
</dbReference>
<dbReference type="SUPFAM" id="SSF69279">
    <property type="entry name" value="Phage tail proteins"/>
    <property type="match status" value="2"/>
</dbReference>
<dbReference type="Gene3D" id="4.10.220.110">
    <property type="match status" value="1"/>
</dbReference>
<evidence type="ECO:0000259" key="5">
    <source>
        <dbReference type="Pfam" id="PF04717"/>
    </source>
</evidence>
<dbReference type="Gene3D" id="2.40.50.230">
    <property type="entry name" value="Gp5 N-terminal domain"/>
    <property type="match status" value="1"/>
</dbReference>
<dbReference type="SUPFAM" id="SSF69349">
    <property type="entry name" value="Phage fibre proteins"/>
    <property type="match status" value="1"/>
</dbReference>
<dbReference type="InterPro" id="IPR006531">
    <property type="entry name" value="Gp5/Vgr_OB"/>
</dbReference>
<dbReference type="RefSeq" id="WP_052548335.1">
    <property type="nucleotide sequence ID" value="NZ_JMCC02000023.1"/>
</dbReference>
<evidence type="ECO:0000256" key="4">
    <source>
        <dbReference type="SAM" id="MobiDB-lite"/>
    </source>
</evidence>
<feature type="domain" description="Gp5/Type VI secretion system Vgr protein OB-fold" evidence="5">
    <location>
        <begin position="394"/>
        <end position="463"/>
    </location>
</feature>
<dbReference type="InterPro" id="IPR017847">
    <property type="entry name" value="T6SS_RhsGE_Vgr_subset"/>
</dbReference>
<dbReference type="GO" id="GO:0005576">
    <property type="term" value="C:extracellular region"/>
    <property type="evidence" value="ECO:0007669"/>
    <property type="project" value="UniProtKB-SubCell"/>
</dbReference>
<comment type="subcellular location">
    <subcellularLocation>
        <location evidence="1">Secreted</location>
    </subcellularLocation>
</comment>
<dbReference type="PANTHER" id="PTHR32305">
    <property type="match status" value="1"/>
</dbReference>
<dbReference type="InterPro" id="IPR037026">
    <property type="entry name" value="Vgr_OB-fold_dom_sf"/>
</dbReference>
<dbReference type="InterPro" id="IPR050708">
    <property type="entry name" value="T6SS_VgrG/RHS"/>
</dbReference>
<dbReference type="AlphaFoldDB" id="A0A0C2D2R7"/>
<dbReference type="PANTHER" id="PTHR32305:SF15">
    <property type="entry name" value="PROTEIN RHSA-RELATED"/>
    <property type="match status" value="1"/>
</dbReference>
<feature type="region of interest" description="Disordered" evidence="4">
    <location>
        <begin position="470"/>
        <end position="494"/>
    </location>
</feature>
<reference evidence="7 8" key="1">
    <citation type="submission" date="2014-12" db="EMBL/GenBank/DDBJ databases">
        <title>Genome assembly of Enhygromyxa salina DSM 15201.</title>
        <authorList>
            <person name="Sharma G."/>
            <person name="Subramanian S."/>
        </authorList>
    </citation>
    <scope>NUCLEOTIDE SEQUENCE [LARGE SCALE GENOMIC DNA]</scope>
    <source>
        <strain evidence="7 8">DSM 15201</strain>
    </source>
</reference>